<protein>
    <submittedName>
        <fullName evidence="2">Uncharacterized protein</fullName>
    </submittedName>
</protein>
<keyword evidence="1" id="KW-0472">Membrane</keyword>
<sequence length="43" mass="4714">MCVCECVCVYVCVFVITFLAISFLHTSGAEKKNENLTVGGKKK</sequence>
<dbReference type="EMBL" id="GBXM01064257">
    <property type="protein sequence ID" value="JAH44320.1"/>
    <property type="molecule type" value="Transcribed_RNA"/>
</dbReference>
<keyword evidence="1" id="KW-0812">Transmembrane</keyword>
<reference evidence="2" key="2">
    <citation type="journal article" date="2015" name="Fish Shellfish Immunol.">
        <title>Early steps in the European eel (Anguilla anguilla)-Vibrio vulnificus interaction in the gills: Role of the RtxA13 toxin.</title>
        <authorList>
            <person name="Callol A."/>
            <person name="Pajuelo D."/>
            <person name="Ebbesson L."/>
            <person name="Teles M."/>
            <person name="MacKenzie S."/>
            <person name="Amaro C."/>
        </authorList>
    </citation>
    <scope>NUCLEOTIDE SEQUENCE</scope>
</reference>
<evidence type="ECO:0000313" key="2">
    <source>
        <dbReference type="EMBL" id="JAH44320.1"/>
    </source>
</evidence>
<keyword evidence="1" id="KW-1133">Transmembrane helix</keyword>
<evidence type="ECO:0000256" key="1">
    <source>
        <dbReference type="SAM" id="Phobius"/>
    </source>
</evidence>
<accession>A0A0E9SUL1</accession>
<dbReference type="AlphaFoldDB" id="A0A0E9SUL1"/>
<organism evidence="2">
    <name type="scientific">Anguilla anguilla</name>
    <name type="common">European freshwater eel</name>
    <name type="synonym">Muraena anguilla</name>
    <dbReference type="NCBI Taxonomy" id="7936"/>
    <lineage>
        <taxon>Eukaryota</taxon>
        <taxon>Metazoa</taxon>
        <taxon>Chordata</taxon>
        <taxon>Craniata</taxon>
        <taxon>Vertebrata</taxon>
        <taxon>Euteleostomi</taxon>
        <taxon>Actinopterygii</taxon>
        <taxon>Neopterygii</taxon>
        <taxon>Teleostei</taxon>
        <taxon>Anguilliformes</taxon>
        <taxon>Anguillidae</taxon>
        <taxon>Anguilla</taxon>
    </lineage>
</organism>
<proteinExistence type="predicted"/>
<name>A0A0E9SUL1_ANGAN</name>
<reference evidence="2" key="1">
    <citation type="submission" date="2014-11" db="EMBL/GenBank/DDBJ databases">
        <authorList>
            <person name="Amaro Gonzalez C."/>
        </authorList>
    </citation>
    <scope>NUCLEOTIDE SEQUENCE</scope>
</reference>
<feature type="transmembrane region" description="Helical" evidence="1">
    <location>
        <begin position="7"/>
        <end position="25"/>
    </location>
</feature>